<accession>A0ABY6DBB8</accession>
<protein>
    <submittedName>
        <fullName evidence="3">Acyltransferase</fullName>
    </submittedName>
</protein>
<feature type="transmembrane region" description="Helical" evidence="1">
    <location>
        <begin position="286"/>
        <end position="310"/>
    </location>
</feature>
<feature type="transmembrane region" description="Helical" evidence="1">
    <location>
        <begin position="144"/>
        <end position="163"/>
    </location>
</feature>
<evidence type="ECO:0000313" key="3">
    <source>
        <dbReference type="EMBL" id="UXX83442.1"/>
    </source>
</evidence>
<feature type="transmembrane region" description="Helical" evidence="1">
    <location>
        <begin position="254"/>
        <end position="274"/>
    </location>
</feature>
<dbReference type="Proteomes" id="UP001064087">
    <property type="component" value="Chromosome"/>
</dbReference>
<evidence type="ECO:0000259" key="2">
    <source>
        <dbReference type="Pfam" id="PF01757"/>
    </source>
</evidence>
<keyword evidence="1" id="KW-0472">Membrane</keyword>
<reference evidence="3" key="1">
    <citation type="submission" date="2022-10" db="EMBL/GenBank/DDBJ databases">
        <title>Roseovarius pelagicus sp. nov., isolated from Arctic seawater.</title>
        <authorList>
            <person name="Hong Y.W."/>
            <person name="Hwang C.Y."/>
        </authorList>
    </citation>
    <scope>NUCLEOTIDE SEQUENCE</scope>
    <source>
        <strain evidence="3">HL-MP18</strain>
    </source>
</reference>
<evidence type="ECO:0000313" key="4">
    <source>
        <dbReference type="Proteomes" id="UP001064087"/>
    </source>
</evidence>
<keyword evidence="3" id="KW-0808">Transferase</keyword>
<name>A0ABY6DBB8_9RHOB</name>
<dbReference type="InterPro" id="IPR002656">
    <property type="entry name" value="Acyl_transf_3_dom"/>
</dbReference>
<feature type="transmembrane region" description="Helical" evidence="1">
    <location>
        <begin position="210"/>
        <end position="234"/>
    </location>
</feature>
<keyword evidence="1" id="KW-1133">Transmembrane helix</keyword>
<feature type="transmembrane region" description="Helical" evidence="1">
    <location>
        <begin position="47"/>
        <end position="64"/>
    </location>
</feature>
<feature type="transmembrane region" description="Helical" evidence="1">
    <location>
        <begin position="169"/>
        <end position="198"/>
    </location>
</feature>
<dbReference type="RefSeq" id="WP_263048037.1">
    <property type="nucleotide sequence ID" value="NZ_CP106738.1"/>
</dbReference>
<dbReference type="EMBL" id="CP106738">
    <property type="protein sequence ID" value="UXX83442.1"/>
    <property type="molecule type" value="Genomic_DNA"/>
</dbReference>
<evidence type="ECO:0000256" key="1">
    <source>
        <dbReference type="SAM" id="Phobius"/>
    </source>
</evidence>
<keyword evidence="4" id="KW-1185">Reference proteome</keyword>
<proteinExistence type="predicted"/>
<feature type="transmembrane region" description="Helical" evidence="1">
    <location>
        <begin position="322"/>
        <end position="339"/>
    </location>
</feature>
<gene>
    <name evidence="3" type="ORF">N7U68_01805</name>
</gene>
<keyword evidence="1" id="KW-0812">Transmembrane</keyword>
<feature type="domain" description="Acyltransferase 3" evidence="2">
    <location>
        <begin position="7"/>
        <end position="333"/>
    </location>
</feature>
<feature type="transmembrane region" description="Helical" evidence="1">
    <location>
        <begin position="7"/>
        <end position="27"/>
    </location>
</feature>
<dbReference type="Pfam" id="PF01757">
    <property type="entry name" value="Acyl_transf_3"/>
    <property type="match status" value="1"/>
</dbReference>
<sequence length="371" mass="40903">MNAGFSAYLNVLRFGAALVVLMSHFGFVRYSGGRWLWIREFNFGSDAVIIFFVLSGLVVAQAASRKRSGLGGFAFDRLTRLWSVAIPALVIGFTLDRIGARIAPSAYEGWFYVPLPFDEQMWRGMSFSNQWGGMATRLGTNGPYWSLSYEAAYYALFAVGFYLRGLWRVLLLAVGLWVFGLNIMLLMPAWLMGAALYFWLARGVLPRRHLALLLAVVPVLAYGAAVATGLPEALLVVTDPLDEVVNLRFSDEPIWSAILGALVAVHLMGMAGLLTDTSLSRVAPRAAWAAGASFSLYLMHYPALQFFGGIMPKSRYATLNEAMLLAAVLMFCALFARLFERPLPTLRAALLRFAMWIRPNPARAPHGSPAD</sequence>
<keyword evidence="3" id="KW-0012">Acyltransferase</keyword>
<dbReference type="GO" id="GO:0016746">
    <property type="term" value="F:acyltransferase activity"/>
    <property type="evidence" value="ECO:0007669"/>
    <property type="project" value="UniProtKB-KW"/>
</dbReference>
<organism evidence="3 4">
    <name type="scientific">Roseovarius pelagicus</name>
    <dbReference type="NCBI Taxonomy" id="2980108"/>
    <lineage>
        <taxon>Bacteria</taxon>
        <taxon>Pseudomonadati</taxon>
        <taxon>Pseudomonadota</taxon>
        <taxon>Alphaproteobacteria</taxon>
        <taxon>Rhodobacterales</taxon>
        <taxon>Roseobacteraceae</taxon>
        <taxon>Roseovarius</taxon>
    </lineage>
</organism>